<organism evidence="3 4">
    <name type="scientific">Levilinea saccharolytica</name>
    <dbReference type="NCBI Taxonomy" id="229921"/>
    <lineage>
        <taxon>Bacteria</taxon>
        <taxon>Bacillati</taxon>
        <taxon>Chloroflexota</taxon>
        <taxon>Anaerolineae</taxon>
        <taxon>Anaerolineales</taxon>
        <taxon>Anaerolineaceae</taxon>
        <taxon>Levilinea</taxon>
    </lineage>
</organism>
<dbReference type="EMBL" id="LGCM01000027">
    <property type="protein sequence ID" value="KPL85005.1"/>
    <property type="molecule type" value="Genomic_DNA"/>
</dbReference>
<evidence type="ECO:0000259" key="2">
    <source>
        <dbReference type="Pfam" id="PF01882"/>
    </source>
</evidence>
<accession>A0A0P6XYN4</accession>
<dbReference type="AlphaFoldDB" id="A0A0P6XYN4"/>
<dbReference type="OrthoDB" id="140416at2"/>
<reference evidence="3 4" key="1">
    <citation type="submission" date="2015-07" db="EMBL/GenBank/DDBJ databases">
        <title>Genome sequence of Levilinea saccharolytica DSM 16555.</title>
        <authorList>
            <person name="Hemp J."/>
            <person name="Ward L.M."/>
            <person name="Pace L.A."/>
            <person name="Fischer W.W."/>
        </authorList>
    </citation>
    <scope>NUCLEOTIDE SEQUENCE [LARGE SCALE GENOMIC DNA]</scope>
    <source>
        <strain evidence="3 4">KIBI-1</strain>
    </source>
</reference>
<dbReference type="Proteomes" id="UP000050501">
    <property type="component" value="Unassembled WGS sequence"/>
</dbReference>
<evidence type="ECO:0000256" key="1">
    <source>
        <dbReference type="SAM" id="Phobius"/>
    </source>
</evidence>
<dbReference type="PROSITE" id="PS51257">
    <property type="entry name" value="PROKAR_LIPOPROTEIN"/>
    <property type="match status" value="1"/>
</dbReference>
<gene>
    <name evidence="3" type="ORF">ADN01_06415</name>
</gene>
<protein>
    <recommendedName>
        <fullName evidence="2">DUF58 domain-containing protein</fullName>
    </recommendedName>
</protein>
<dbReference type="STRING" id="229921.ADN01_06415"/>
<evidence type="ECO:0000313" key="4">
    <source>
        <dbReference type="Proteomes" id="UP000050501"/>
    </source>
</evidence>
<keyword evidence="1" id="KW-0472">Membrane</keyword>
<sequence length="425" mass="47696">MRVRNTFWAILVVMLACWTAVKVLNPTQTGIFYRLIYLCILLLLVSFILAMFSVRRFAVRRFARGLRQQLGQVFEERFEIENLSAFQRSWVDVRNESNLPGCGGSRVLSWLAKNEVRGYSAYTLLQERGQFQLGPTSLYAGDPFGIFAYRRKIPGGQSLLVLPLTVDLRVFPFPPGLLPGGRAKRLKTHEVTPHAASVREYAPGDSLNRIHWPTSVRKDHLMVKEFEQDPRADVWIFVDAQAGTHFSLERANKPTRIDQFWLWQHKSERILPKDSFEYAVSSAASVAKYFLMRGQSLGFCSAGQYLVVHAAERGERQLSKILETLALLRCKGTMGLDAVVLGQLDHLPRGSTVILISAATDTNVVTASISLAQRGVHPVVVYIDPVSFGGHNSILEHVASLQRRNVPVAVMTKDSDLQEVLESGF</sequence>
<dbReference type="InterPro" id="IPR002881">
    <property type="entry name" value="DUF58"/>
</dbReference>
<feature type="domain" description="DUF58" evidence="2">
    <location>
        <begin position="197"/>
        <end position="253"/>
    </location>
</feature>
<keyword evidence="1" id="KW-1133">Transmembrane helix</keyword>
<dbReference type="PANTHER" id="PTHR34351:SF2">
    <property type="entry name" value="DUF58 DOMAIN-CONTAINING PROTEIN"/>
    <property type="match status" value="1"/>
</dbReference>
<comment type="caution">
    <text evidence="3">The sequence shown here is derived from an EMBL/GenBank/DDBJ whole genome shotgun (WGS) entry which is preliminary data.</text>
</comment>
<keyword evidence="4" id="KW-1185">Reference proteome</keyword>
<evidence type="ECO:0000313" key="3">
    <source>
        <dbReference type="EMBL" id="KPL85005.1"/>
    </source>
</evidence>
<proteinExistence type="predicted"/>
<name>A0A0P6XYN4_9CHLR</name>
<feature type="transmembrane region" description="Helical" evidence="1">
    <location>
        <begin position="7"/>
        <end position="25"/>
    </location>
</feature>
<dbReference type="Pfam" id="PF01882">
    <property type="entry name" value="DUF58"/>
    <property type="match status" value="1"/>
</dbReference>
<keyword evidence="1" id="KW-0812">Transmembrane</keyword>
<dbReference type="PANTHER" id="PTHR34351">
    <property type="entry name" value="SLR1927 PROTEIN-RELATED"/>
    <property type="match status" value="1"/>
</dbReference>
<feature type="transmembrane region" description="Helical" evidence="1">
    <location>
        <begin position="31"/>
        <end position="54"/>
    </location>
</feature>